<dbReference type="GO" id="GO:0016116">
    <property type="term" value="P:carotenoid metabolic process"/>
    <property type="evidence" value="ECO:0007669"/>
    <property type="project" value="InterPro"/>
</dbReference>
<dbReference type="PANTHER" id="PTHR46313">
    <property type="match status" value="1"/>
</dbReference>
<dbReference type="InterPro" id="IPR045892">
    <property type="entry name" value="CrtISO-like"/>
</dbReference>
<evidence type="ECO:0000313" key="2">
    <source>
        <dbReference type="Proteomes" id="UP000485058"/>
    </source>
</evidence>
<dbReference type="Gene3D" id="3.50.50.60">
    <property type="entry name" value="FAD/NAD(P)-binding domain"/>
    <property type="match status" value="1"/>
</dbReference>
<reference evidence="1 2" key="1">
    <citation type="submission" date="2020-02" db="EMBL/GenBank/DDBJ databases">
        <title>Draft genome sequence of Haematococcus lacustris strain NIES-144.</title>
        <authorList>
            <person name="Morimoto D."/>
            <person name="Nakagawa S."/>
            <person name="Yoshida T."/>
            <person name="Sawayama S."/>
        </authorList>
    </citation>
    <scope>NUCLEOTIDE SEQUENCE [LARGE SCALE GENOMIC DNA]</scope>
    <source>
        <strain evidence="1 2">NIES-144</strain>
    </source>
</reference>
<protein>
    <submittedName>
        <fullName evidence="1">Uncharacterized protein</fullName>
    </submittedName>
</protein>
<evidence type="ECO:0000313" key="1">
    <source>
        <dbReference type="EMBL" id="GFH07952.1"/>
    </source>
</evidence>
<accession>A0A699YY25</accession>
<name>A0A699YY25_HAELA</name>
<proteinExistence type="predicted"/>
<keyword evidence="2" id="KW-1185">Reference proteome</keyword>
<organism evidence="1 2">
    <name type="scientific">Haematococcus lacustris</name>
    <name type="common">Green alga</name>
    <name type="synonym">Haematococcus pluvialis</name>
    <dbReference type="NCBI Taxonomy" id="44745"/>
    <lineage>
        <taxon>Eukaryota</taxon>
        <taxon>Viridiplantae</taxon>
        <taxon>Chlorophyta</taxon>
        <taxon>core chlorophytes</taxon>
        <taxon>Chlorophyceae</taxon>
        <taxon>CS clade</taxon>
        <taxon>Chlamydomonadales</taxon>
        <taxon>Haematococcaceae</taxon>
        <taxon>Haematococcus</taxon>
    </lineage>
</organism>
<dbReference type="Proteomes" id="UP000485058">
    <property type="component" value="Unassembled WGS sequence"/>
</dbReference>
<sequence>MLALYGNSVTVCESHYLPGGAAHSFKVKGYTFDAGPSFFLGLTGPPGTSANPLKQVLDAVGEKLQCAQYDKWIVYSPNGTFPCVAGRQAYLANISAQGGPQALNQWLQLEKALAPLQKVSG</sequence>
<dbReference type="InterPro" id="IPR036188">
    <property type="entry name" value="FAD/NAD-bd_sf"/>
</dbReference>
<dbReference type="EMBL" id="BLLF01000127">
    <property type="protein sequence ID" value="GFH07952.1"/>
    <property type="molecule type" value="Genomic_DNA"/>
</dbReference>
<gene>
    <name evidence="1" type="ORF">HaLaN_02837</name>
</gene>
<dbReference type="AlphaFoldDB" id="A0A699YY25"/>
<comment type="caution">
    <text evidence="1">The sequence shown here is derived from an EMBL/GenBank/DDBJ whole genome shotgun (WGS) entry which is preliminary data.</text>
</comment>
<dbReference type="PANTHER" id="PTHR46313:SF6">
    <property type="entry name" value="FAD_NAD(P)-BINDING OXIDOREDUCTASE FAMILY PROTEIN"/>
    <property type="match status" value="1"/>
</dbReference>
<feature type="non-terminal residue" evidence="1">
    <location>
        <position position="1"/>
    </location>
</feature>
<dbReference type="SUPFAM" id="SSF51905">
    <property type="entry name" value="FAD/NAD(P)-binding domain"/>
    <property type="match status" value="1"/>
</dbReference>
<dbReference type="Pfam" id="PF13450">
    <property type="entry name" value="NAD_binding_8"/>
    <property type="match status" value="1"/>
</dbReference>